<sequence length="379" mass="42021">MAIFMNTGPAAVMYPLGAVDVDIDITNDTAMTDIHPTARPTTTNTTANTNTATQLSCEQQPPAHLQISRAANTTCRRLSSTDDRPIFTNPSHKRSRDDEEDDFATTPIHPRSSSSSLSRGGMMMMHDDGQSANTSFPSLANEHNDPIIPRCKKIEVDHDIHHHLNHPHHNNSHHHHHPATTTEPLITHQGWPIESPHFTEERITYALGIGWRYLPVRPGDIGGDIDFIAATRGWEKFIENHYRCEIGRARIFLERKDEGMYLVAATPPVARSAAERGRRQREMVERYHRSRDGGGIDAGRDGVGLFEAVEDGDDAVGYYLLSNDLLRARLVGESWGQCVENLNKRPIAFPEGSVELVAQSSGSQNDKGGGDEMDIDASN</sequence>
<feature type="region of interest" description="Disordered" evidence="1">
    <location>
        <begin position="76"/>
        <end position="126"/>
    </location>
</feature>
<protein>
    <submittedName>
        <fullName evidence="2">Uncharacterized protein</fullName>
    </submittedName>
</protein>
<evidence type="ECO:0000313" key="2">
    <source>
        <dbReference type="EMBL" id="KZZ93947.1"/>
    </source>
</evidence>
<evidence type="ECO:0000256" key="1">
    <source>
        <dbReference type="SAM" id="MobiDB-lite"/>
    </source>
</evidence>
<proteinExistence type="predicted"/>
<organism evidence="2 3">
    <name type="scientific">Ascosphaera apis ARSEF 7405</name>
    <dbReference type="NCBI Taxonomy" id="392613"/>
    <lineage>
        <taxon>Eukaryota</taxon>
        <taxon>Fungi</taxon>
        <taxon>Dikarya</taxon>
        <taxon>Ascomycota</taxon>
        <taxon>Pezizomycotina</taxon>
        <taxon>Eurotiomycetes</taxon>
        <taxon>Eurotiomycetidae</taxon>
        <taxon>Onygenales</taxon>
        <taxon>Ascosphaeraceae</taxon>
        <taxon>Ascosphaera</taxon>
    </lineage>
</organism>
<dbReference type="VEuPathDB" id="FungiDB:AAP_02040"/>
<feature type="region of interest" description="Disordered" evidence="1">
    <location>
        <begin position="356"/>
        <end position="379"/>
    </location>
</feature>
<gene>
    <name evidence="2" type="ORF">AAP_02040</name>
</gene>
<reference evidence="2 3" key="1">
    <citation type="journal article" date="2016" name="Genome Biol. Evol.">
        <title>Divergent and convergent evolution of fungal pathogenicity.</title>
        <authorList>
            <person name="Shang Y."/>
            <person name="Xiao G."/>
            <person name="Zheng P."/>
            <person name="Cen K."/>
            <person name="Zhan S."/>
            <person name="Wang C."/>
        </authorList>
    </citation>
    <scope>NUCLEOTIDE SEQUENCE [LARGE SCALE GENOMIC DNA]</scope>
    <source>
        <strain evidence="2 3">ARSEF 7405</strain>
    </source>
</reference>
<dbReference type="OrthoDB" id="5359669at2759"/>
<dbReference type="AlphaFoldDB" id="A0A168AHZ0"/>
<feature type="compositionally biased region" description="Low complexity" evidence="1">
    <location>
        <begin position="111"/>
        <end position="124"/>
    </location>
</feature>
<accession>A0A168AHZ0</accession>
<dbReference type="EMBL" id="AZGZ01000007">
    <property type="protein sequence ID" value="KZZ93947.1"/>
    <property type="molecule type" value="Genomic_DNA"/>
</dbReference>
<dbReference type="Proteomes" id="UP000242877">
    <property type="component" value="Unassembled WGS sequence"/>
</dbReference>
<comment type="caution">
    <text evidence="2">The sequence shown here is derived from an EMBL/GenBank/DDBJ whole genome shotgun (WGS) entry which is preliminary data.</text>
</comment>
<evidence type="ECO:0000313" key="3">
    <source>
        <dbReference type="Proteomes" id="UP000242877"/>
    </source>
</evidence>
<name>A0A168AHZ0_9EURO</name>
<keyword evidence="3" id="KW-1185">Reference proteome</keyword>